<evidence type="ECO:0000313" key="2">
    <source>
        <dbReference type="Proteomes" id="UP001325248"/>
    </source>
</evidence>
<evidence type="ECO:0008006" key="3">
    <source>
        <dbReference type="Google" id="ProtNLM"/>
    </source>
</evidence>
<name>A0ABZ0U547_9FIRM</name>
<dbReference type="EMBL" id="CP136422">
    <property type="protein sequence ID" value="WPX72354.1"/>
    <property type="molecule type" value="Genomic_DNA"/>
</dbReference>
<dbReference type="Proteomes" id="UP001325248">
    <property type="component" value="Chromosome"/>
</dbReference>
<sequence length="215" mass="24755">MNLETTKLKNPLTHFTDFDDVKDQILYKLVSKNATEFSGRPYMPYLDLAIIFFIALDITDDGLLSIPINNDLLRVWDVDTKALMACAQKNTPNLFPLSFESMDSMIEEHSDEISLQDNENYLPCFILSNETRCFGATSILYDGVLHLIRGLLKKNYFIIPSSIHELLILPDDGTKDKDYFRETICFVNEKLVAPDERLSDHPYYYDRSLGKLLIP</sequence>
<keyword evidence="2" id="KW-1185">Reference proteome</keyword>
<organism evidence="1 2">
    <name type="scientific">Blautia producta</name>
    <dbReference type="NCBI Taxonomy" id="33035"/>
    <lineage>
        <taxon>Bacteria</taxon>
        <taxon>Bacillati</taxon>
        <taxon>Bacillota</taxon>
        <taxon>Clostridia</taxon>
        <taxon>Lachnospirales</taxon>
        <taxon>Lachnospiraceae</taxon>
        <taxon>Blautia</taxon>
    </lineage>
</organism>
<protein>
    <recommendedName>
        <fullName evidence="3">DUF1444 family protein</fullName>
    </recommendedName>
</protein>
<dbReference type="Pfam" id="PF18941">
    <property type="entry name" value="DUF5688"/>
    <property type="match status" value="1"/>
</dbReference>
<gene>
    <name evidence="1" type="ORF">BLCOC_06900</name>
</gene>
<reference evidence="1" key="1">
    <citation type="submission" date="2023-10" db="EMBL/GenBank/DDBJ databases">
        <title>Genome sequence of Blautia coccoides DSM 935.</title>
        <authorList>
            <person name="Boeer T."/>
            <person name="Bengelsdorf F.R."/>
            <person name="Daniel R."/>
            <person name="Poehlein A."/>
        </authorList>
    </citation>
    <scope>NUCLEOTIDE SEQUENCE [LARGE SCALE GENOMIC DNA]</scope>
    <source>
        <strain evidence="1">DSM 935</strain>
    </source>
</reference>
<accession>A0ABZ0U547</accession>
<evidence type="ECO:0000313" key="1">
    <source>
        <dbReference type="EMBL" id="WPX72354.1"/>
    </source>
</evidence>
<proteinExistence type="predicted"/>
<dbReference type="InterPro" id="IPR043743">
    <property type="entry name" value="DUF5688"/>
</dbReference>